<evidence type="ECO:0000313" key="3">
    <source>
        <dbReference type="EMBL" id="KAG5375404.1"/>
    </source>
</evidence>
<evidence type="ECO:0000313" key="4">
    <source>
        <dbReference type="Proteomes" id="UP000823674"/>
    </source>
</evidence>
<keyword evidence="2" id="KW-0812">Transmembrane</keyword>
<dbReference type="EMBL" id="JADBGQ010000010">
    <property type="protein sequence ID" value="KAG5375404.1"/>
    <property type="molecule type" value="Genomic_DNA"/>
</dbReference>
<accession>A0ABQ7KQ54</accession>
<proteinExistence type="predicted"/>
<keyword evidence="2" id="KW-0472">Membrane</keyword>
<evidence type="ECO:0000256" key="1">
    <source>
        <dbReference type="SAM" id="MobiDB-lite"/>
    </source>
</evidence>
<keyword evidence="4" id="KW-1185">Reference proteome</keyword>
<keyword evidence="2" id="KW-1133">Transmembrane helix</keyword>
<feature type="transmembrane region" description="Helical" evidence="2">
    <location>
        <begin position="36"/>
        <end position="58"/>
    </location>
</feature>
<organism evidence="3 4">
    <name type="scientific">Brassica rapa subsp. trilocularis</name>
    <dbReference type="NCBI Taxonomy" id="1813537"/>
    <lineage>
        <taxon>Eukaryota</taxon>
        <taxon>Viridiplantae</taxon>
        <taxon>Streptophyta</taxon>
        <taxon>Embryophyta</taxon>
        <taxon>Tracheophyta</taxon>
        <taxon>Spermatophyta</taxon>
        <taxon>Magnoliopsida</taxon>
        <taxon>eudicotyledons</taxon>
        <taxon>Gunneridae</taxon>
        <taxon>Pentapetalae</taxon>
        <taxon>rosids</taxon>
        <taxon>malvids</taxon>
        <taxon>Brassicales</taxon>
        <taxon>Brassicaceae</taxon>
        <taxon>Brassiceae</taxon>
        <taxon>Brassica</taxon>
    </lineage>
</organism>
<evidence type="ECO:0000256" key="2">
    <source>
        <dbReference type="SAM" id="Phobius"/>
    </source>
</evidence>
<gene>
    <name evidence="3" type="primary">A10g502310.1_BraROA</name>
    <name evidence="3" type="ORF">IGI04_040000</name>
</gene>
<comment type="caution">
    <text evidence="3">The sequence shown here is derived from an EMBL/GenBank/DDBJ whole genome shotgun (WGS) entry which is preliminary data.</text>
</comment>
<reference evidence="3 4" key="1">
    <citation type="submission" date="2021-03" db="EMBL/GenBank/DDBJ databases">
        <authorList>
            <person name="King G.J."/>
            <person name="Bancroft I."/>
            <person name="Baten A."/>
            <person name="Bloomfield J."/>
            <person name="Borpatragohain P."/>
            <person name="He Z."/>
            <person name="Irish N."/>
            <person name="Irwin J."/>
            <person name="Liu K."/>
            <person name="Mauleon R.P."/>
            <person name="Moore J."/>
            <person name="Morris R."/>
            <person name="Ostergaard L."/>
            <person name="Wang B."/>
            <person name="Wells R."/>
        </authorList>
    </citation>
    <scope>NUCLEOTIDE SEQUENCE [LARGE SCALE GENOMIC DNA]</scope>
    <source>
        <strain evidence="3">R-o-18</strain>
        <tissue evidence="3">Leaf</tissue>
    </source>
</reference>
<dbReference type="Proteomes" id="UP000823674">
    <property type="component" value="Chromosome A10"/>
</dbReference>
<sequence length="78" mass="8755">MDNMAGPHGPPLTLTRTIGPKLEQSAARPTTSPNRLLWLFCPSWTIRFMTSATTYWIILLTSHNLFRLGHIAILVPPD</sequence>
<feature type="region of interest" description="Disordered" evidence="1">
    <location>
        <begin position="1"/>
        <end position="30"/>
    </location>
</feature>
<name>A0ABQ7KQ54_BRACM</name>
<protein>
    <submittedName>
        <fullName evidence="3">Uncharacterized protein</fullName>
    </submittedName>
</protein>